<sequence>MMKFGITTFWILEHTLRIVNVFLVIIFIITLISELVEKKIKKSSHRF</sequence>
<keyword evidence="1" id="KW-0472">Membrane</keyword>
<keyword evidence="1" id="KW-0812">Transmembrane</keyword>
<comment type="caution">
    <text evidence="2">The sequence shown here is derived from an EMBL/GenBank/DDBJ whole genome shotgun (WGS) entry which is preliminary data.</text>
</comment>
<dbReference type="PATRIC" id="fig|34065.5.peg.5288"/>
<protein>
    <submittedName>
        <fullName evidence="2">Uncharacterized protein</fullName>
    </submittedName>
</protein>
<proteinExistence type="predicted"/>
<organism evidence="2 3">
    <name type="scientific">Pseudomonas amygdali pv. mori</name>
    <dbReference type="NCBI Taxonomy" id="34065"/>
    <lineage>
        <taxon>Bacteria</taxon>
        <taxon>Pseudomonadati</taxon>
        <taxon>Pseudomonadota</taxon>
        <taxon>Gammaproteobacteria</taxon>
        <taxon>Pseudomonadales</taxon>
        <taxon>Pseudomonadaceae</taxon>
        <taxon>Pseudomonas</taxon>
        <taxon>Pseudomonas amygdali</taxon>
    </lineage>
</organism>
<dbReference type="AlphaFoldDB" id="A0A0N8S8V5"/>
<feature type="transmembrane region" description="Helical" evidence="1">
    <location>
        <begin position="18"/>
        <end position="36"/>
    </location>
</feature>
<evidence type="ECO:0000313" key="3">
    <source>
        <dbReference type="Proteomes" id="UP000050420"/>
    </source>
</evidence>
<reference evidence="2 3" key="1">
    <citation type="submission" date="2015-09" db="EMBL/GenBank/DDBJ databases">
        <title>Genome announcement of multiple Pseudomonas syringae strains.</title>
        <authorList>
            <person name="Thakur S."/>
            <person name="Wang P.W."/>
            <person name="Gong Y."/>
            <person name="Weir B.S."/>
            <person name="Guttman D.S."/>
        </authorList>
    </citation>
    <scope>NUCLEOTIDE SEQUENCE [LARGE SCALE GENOMIC DNA]</scope>
    <source>
        <strain evidence="2 3">ICMP4331</strain>
    </source>
</reference>
<keyword evidence="1" id="KW-1133">Transmembrane helix</keyword>
<evidence type="ECO:0000313" key="2">
    <source>
        <dbReference type="EMBL" id="KPY02648.1"/>
    </source>
</evidence>
<dbReference type="Proteomes" id="UP000050420">
    <property type="component" value="Unassembled WGS sequence"/>
</dbReference>
<name>A0A0N8S8V5_PSEA0</name>
<dbReference type="EMBL" id="LJQU01000057">
    <property type="protein sequence ID" value="KPY02648.1"/>
    <property type="molecule type" value="Genomic_DNA"/>
</dbReference>
<accession>A0A0N8S8V5</accession>
<gene>
    <name evidence="2" type="ORF">ALO63_03634</name>
</gene>
<evidence type="ECO:0000256" key="1">
    <source>
        <dbReference type="SAM" id="Phobius"/>
    </source>
</evidence>